<comment type="caution">
    <text evidence="6">The sequence shown here is derived from an EMBL/GenBank/DDBJ whole genome shotgun (WGS) entry which is preliminary data.</text>
</comment>
<dbReference type="PROSITE" id="PS50977">
    <property type="entry name" value="HTH_TETR_2"/>
    <property type="match status" value="1"/>
</dbReference>
<reference evidence="6 7" key="1">
    <citation type="journal article" date="2012" name="Genet. Mol. Biol.">
        <title>Analysis of 16S rRNA and mxaF genes revealing insights into Methylobacterium niche-specific plant association.</title>
        <authorList>
            <person name="Dourado M.N."/>
            <person name="Andreote F.D."/>
            <person name="Dini-Andreote F."/>
            <person name="Conti R."/>
            <person name="Araujo J.M."/>
            <person name="Araujo W.L."/>
        </authorList>
    </citation>
    <scope>NUCLEOTIDE SEQUENCE [LARGE SCALE GENOMIC DNA]</scope>
    <source>
        <strain evidence="6 7">SR1.6/4</strain>
    </source>
</reference>
<evidence type="ECO:0000313" key="7">
    <source>
        <dbReference type="Proteomes" id="UP001349262"/>
    </source>
</evidence>
<dbReference type="Pfam" id="PF00440">
    <property type="entry name" value="TetR_N"/>
    <property type="match status" value="1"/>
</dbReference>
<dbReference type="EMBL" id="MLBY01000001">
    <property type="protein sequence ID" value="MEE7455256.1"/>
    <property type="molecule type" value="Genomic_DNA"/>
</dbReference>
<dbReference type="Gene3D" id="1.10.357.10">
    <property type="entry name" value="Tetracycline Repressor, domain 2"/>
    <property type="match status" value="1"/>
</dbReference>
<evidence type="ECO:0000256" key="3">
    <source>
        <dbReference type="ARBA" id="ARBA00023163"/>
    </source>
</evidence>
<evidence type="ECO:0000259" key="5">
    <source>
        <dbReference type="PROSITE" id="PS50977"/>
    </source>
</evidence>
<dbReference type="PANTHER" id="PTHR47506">
    <property type="entry name" value="TRANSCRIPTIONAL REGULATORY PROTEIN"/>
    <property type="match status" value="1"/>
</dbReference>
<dbReference type="InterPro" id="IPR009057">
    <property type="entry name" value="Homeodomain-like_sf"/>
</dbReference>
<dbReference type="Proteomes" id="UP001349262">
    <property type="component" value="Unassembled WGS sequence"/>
</dbReference>
<feature type="domain" description="HTH tetR-type" evidence="5">
    <location>
        <begin position="6"/>
        <end position="66"/>
    </location>
</feature>
<evidence type="ECO:0000313" key="6">
    <source>
        <dbReference type="EMBL" id="MEE7455256.1"/>
    </source>
</evidence>
<keyword evidence="3" id="KW-0804">Transcription</keyword>
<feature type="DNA-binding region" description="H-T-H motif" evidence="4">
    <location>
        <begin position="29"/>
        <end position="48"/>
    </location>
</feature>
<evidence type="ECO:0000256" key="4">
    <source>
        <dbReference type="PROSITE-ProRule" id="PRU00335"/>
    </source>
</evidence>
<dbReference type="InterPro" id="IPR041479">
    <property type="entry name" value="TetR_CgmR_C"/>
</dbReference>
<dbReference type="PRINTS" id="PR00455">
    <property type="entry name" value="HTHTETR"/>
</dbReference>
<protein>
    <submittedName>
        <fullName evidence="6">TetR family transcriptional regulator</fullName>
    </submittedName>
</protein>
<sequence length="177" mass="19527">MGRPRSIDRDRVLDVAERIVREEGATALTFDAVCKAAGITKGGLQYCFGSKDDLIAAIAERWLRGFDAEVARHTPPDATGLDRVRGYVTASARLDEPSQTKMAGMLVSLLQSPEHMEKARGWYADWLERLDPGSETGRRARTAFLAAEGAFFLRGLGLIELDQAGWEDAFDDILKLL</sequence>
<gene>
    <name evidence="6" type="ORF">MRSR164_00070</name>
</gene>
<accession>A0ABU7T3W4</accession>
<proteinExistence type="predicted"/>
<dbReference type="Pfam" id="PF17937">
    <property type="entry name" value="TetR_C_28"/>
    <property type="match status" value="1"/>
</dbReference>
<evidence type="ECO:0000256" key="1">
    <source>
        <dbReference type="ARBA" id="ARBA00023015"/>
    </source>
</evidence>
<keyword evidence="2 4" id="KW-0238">DNA-binding</keyword>
<dbReference type="InterPro" id="IPR001647">
    <property type="entry name" value="HTH_TetR"/>
</dbReference>
<keyword evidence="7" id="KW-1185">Reference proteome</keyword>
<keyword evidence="1" id="KW-0805">Transcription regulation</keyword>
<organism evidence="6 7">
    <name type="scientific">Methylobacterium radiotolerans</name>
    <dbReference type="NCBI Taxonomy" id="31998"/>
    <lineage>
        <taxon>Bacteria</taxon>
        <taxon>Pseudomonadati</taxon>
        <taxon>Pseudomonadota</taxon>
        <taxon>Alphaproteobacteria</taxon>
        <taxon>Hyphomicrobiales</taxon>
        <taxon>Methylobacteriaceae</taxon>
        <taxon>Methylobacterium</taxon>
    </lineage>
</organism>
<evidence type="ECO:0000256" key="2">
    <source>
        <dbReference type="ARBA" id="ARBA00023125"/>
    </source>
</evidence>
<dbReference type="PANTHER" id="PTHR47506:SF6">
    <property type="entry name" value="HTH-TYPE TRANSCRIPTIONAL REPRESSOR NEMR"/>
    <property type="match status" value="1"/>
</dbReference>
<name>A0ABU7T3W4_9HYPH</name>
<dbReference type="SUPFAM" id="SSF46689">
    <property type="entry name" value="Homeodomain-like"/>
    <property type="match status" value="1"/>
</dbReference>